<evidence type="ECO:0000313" key="15">
    <source>
        <dbReference type="Proteomes" id="UP000332933"/>
    </source>
</evidence>
<evidence type="ECO:0000256" key="5">
    <source>
        <dbReference type="ARBA" id="ARBA00022777"/>
    </source>
</evidence>
<dbReference type="AlphaFoldDB" id="A0A485KJG3"/>
<evidence type="ECO:0000256" key="6">
    <source>
        <dbReference type="ARBA" id="ARBA00022840"/>
    </source>
</evidence>
<dbReference type="GO" id="GO:0000287">
    <property type="term" value="F:magnesium ion binding"/>
    <property type="evidence" value="ECO:0007669"/>
    <property type="project" value="InterPro"/>
</dbReference>
<feature type="binding site" evidence="10">
    <location>
        <position position="283"/>
    </location>
    <ligand>
        <name>Mg(2+)</name>
        <dbReference type="ChEBI" id="CHEBI:18420"/>
        <label>1</label>
    </ligand>
</feature>
<feature type="binding site" evidence="9">
    <location>
        <position position="111"/>
    </location>
    <ligand>
        <name>ATP</name>
        <dbReference type="ChEBI" id="CHEBI:30616"/>
    </ligand>
</feature>
<gene>
    <name evidence="14" type="primary">Aste57867_8119</name>
    <name evidence="13" type="ORF">As57867_008089</name>
    <name evidence="14" type="ORF">ASTE57867_8119</name>
</gene>
<comment type="similarity">
    <text evidence="1 8">Belongs to the ITPK1 family.</text>
</comment>
<feature type="domain" description="Inositol 1,3,4-trisphosphate 5/6-kinase ATP-grasp" evidence="11">
    <location>
        <begin position="126"/>
        <end position="318"/>
    </location>
</feature>
<comment type="cofactor">
    <cofactor evidence="8 10">
        <name>Mg(2+)</name>
        <dbReference type="ChEBI" id="CHEBI:18420"/>
    </cofactor>
    <text evidence="8 10">Binds 2 magnesium ions per subunit.</text>
</comment>
<evidence type="ECO:0000313" key="14">
    <source>
        <dbReference type="EMBL" id="VFT85008.1"/>
    </source>
</evidence>
<dbReference type="EC" id="2.7.1.134" evidence="8"/>
<keyword evidence="4 8" id="KW-0547">Nucleotide-binding</keyword>
<evidence type="ECO:0000313" key="13">
    <source>
        <dbReference type="EMBL" id="KAF0701417.1"/>
    </source>
</evidence>
<reference evidence="14 15" key="1">
    <citation type="submission" date="2019-03" db="EMBL/GenBank/DDBJ databases">
        <authorList>
            <person name="Gaulin E."/>
            <person name="Dumas B."/>
        </authorList>
    </citation>
    <scope>NUCLEOTIDE SEQUENCE [LARGE SCALE GENOMIC DNA]</scope>
    <source>
        <strain evidence="14">CBS 568.67</strain>
    </source>
</reference>
<evidence type="ECO:0000259" key="12">
    <source>
        <dbReference type="Pfam" id="PF17927"/>
    </source>
</evidence>
<evidence type="ECO:0000256" key="7">
    <source>
        <dbReference type="ARBA" id="ARBA00022842"/>
    </source>
</evidence>
<dbReference type="InterPro" id="IPR008656">
    <property type="entry name" value="Inositol_tetrakis-P_1-kinase"/>
</dbReference>
<dbReference type="EMBL" id="VJMH01005091">
    <property type="protein sequence ID" value="KAF0701417.1"/>
    <property type="molecule type" value="Genomic_DNA"/>
</dbReference>
<name>A0A485KJG3_9STRA</name>
<feature type="binding site" evidence="9">
    <location>
        <position position="170"/>
    </location>
    <ligand>
        <name>1D-myo-inositol 1,3,4-trisphosphate</name>
        <dbReference type="ChEBI" id="CHEBI:58414"/>
    </ligand>
</feature>
<dbReference type="InterPro" id="IPR040464">
    <property type="entry name" value="InsP(3)kin_ATP-grasp"/>
</dbReference>
<keyword evidence="15" id="KW-1185">Reference proteome</keyword>
<keyword evidence="3 8" id="KW-0479">Metal-binding</keyword>
<feature type="binding site" evidence="9">
    <location>
        <position position="299"/>
    </location>
    <ligand>
        <name>1D-myo-inositol 1,3,4-trisphosphate</name>
        <dbReference type="ChEBI" id="CHEBI:58414"/>
    </ligand>
</feature>
<dbReference type="OrthoDB" id="25308at2759"/>
<feature type="binding site" evidence="9">
    <location>
        <position position="219"/>
    </location>
    <ligand>
        <name>ATP</name>
        <dbReference type="ChEBI" id="CHEBI:30616"/>
    </ligand>
</feature>
<keyword evidence="7 8" id="KW-0460">Magnesium</keyword>
<dbReference type="PIRSF" id="PIRSF038186">
    <property type="entry name" value="ITPK"/>
    <property type="match status" value="1"/>
</dbReference>
<evidence type="ECO:0000256" key="2">
    <source>
        <dbReference type="ARBA" id="ARBA00022679"/>
    </source>
</evidence>
<keyword evidence="6 8" id="KW-0067">ATP-binding</keyword>
<dbReference type="GO" id="GO:0052725">
    <property type="term" value="F:inositol-1,3,4-trisphosphate 6-kinase activity"/>
    <property type="evidence" value="ECO:0007669"/>
    <property type="project" value="InterPro"/>
</dbReference>
<feature type="binding site" evidence="10">
    <location>
        <position position="299"/>
    </location>
    <ligand>
        <name>Mg(2+)</name>
        <dbReference type="ChEBI" id="CHEBI:18420"/>
        <label>2</label>
    </ligand>
</feature>
<feature type="binding site" evidence="9">
    <location>
        <position position="303"/>
    </location>
    <ligand>
        <name>1D-myo-inositol 1,3,4-trisphosphate</name>
        <dbReference type="ChEBI" id="CHEBI:58414"/>
    </ligand>
</feature>
<dbReference type="GO" id="GO:0032957">
    <property type="term" value="P:inositol trisphosphate metabolic process"/>
    <property type="evidence" value="ECO:0007669"/>
    <property type="project" value="InterPro"/>
</dbReference>
<feature type="domain" description="Inositol-tetrakisphosphate 1-kinase N-terminal" evidence="12">
    <location>
        <begin position="10"/>
        <end position="104"/>
    </location>
</feature>
<dbReference type="GO" id="GO:0005737">
    <property type="term" value="C:cytoplasm"/>
    <property type="evidence" value="ECO:0007669"/>
    <property type="project" value="TreeGrafter"/>
</dbReference>
<feature type="binding site" evidence="9">
    <location>
        <begin position="193"/>
        <end position="204"/>
    </location>
    <ligand>
        <name>ATP</name>
        <dbReference type="ChEBI" id="CHEBI:30616"/>
    </ligand>
</feature>
<evidence type="ECO:0000256" key="8">
    <source>
        <dbReference type="PIRNR" id="PIRNR038186"/>
    </source>
</evidence>
<evidence type="ECO:0000256" key="3">
    <source>
        <dbReference type="ARBA" id="ARBA00022723"/>
    </source>
</evidence>
<comment type="function">
    <text evidence="8">Kinase that can phosphorylate various inositol polyphosphate such as Ins(3,4,5,6)P4 or Ins(1,3,4)P3.</text>
</comment>
<proteinExistence type="inferred from homology"/>
<dbReference type="PANTHER" id="PTHR14217">
    <property type="entry name" value="INOSITOL-TETRAKISPHOSPHATE 1-KINASE"/>
    <property type="match status" value="1"/>
</dbReference>
<accession>A0A485KJG3</accession>
<comment type="catalytic activity">
    <reaction evidence="8">
        <text>1D-myo-inositol 3,4,5,6-tetrakisphosphate + ATP = 1D-myo-inositol 1,3,4,5,6-pentakisphosphate + ADP + H(+)</text>
        <dbReference type="Rhea" id="RHEA:12452"/>
        <dbReference type="ChEBI" id="CHEBI:15378"/>
        <dbReference type="ChEBI" id="CHEBI:30616"/>
        <dbReference type="ChEBI" id="CHEBI:57539"/>
        <dbReference type="ChEBI" id="CHEBI:57733"/>
        <dbReference type="ChEBI" id="CHEBI:456216"/>
        <dbReference type="EC" id="2.7.1.134"/>
    </reaction>
</comment>
<dbReference type="InterPro" id="IPR041429">
    <property type="entry name" value="ITPK1_N"/>
</dbReference>
<dbReference type="EMBL" id="CAADRA010005112">
    <property type="protein sequence ID" value="VFT85008.1"/>
    <property type="molecule type" value="Genomic_DNA"/>
</dbReference>
<evidence type="ECO:0000256" key="4">
    <source>
        <dbReference type="ARBA" id="ARBA00022741"/>
    </source>
</evidence>
<dbReference type="GO" id="GO:0005524">
    <property type="term" value="F:ATP binding"/>
    <property type="evidence" value="ECO:0007669"/>
    <property type="project" value="UniProtKB-KW"/>
</dbReference>
<dbReference type="GO" id="GO:0052726">
    <property type="term" value="F:inositol-1,3,4-trisphosphate 5-kinase activity"/>
    <property type="evidence" value="ECO:0007669"/>
    <property type="project" value="InterPro"/>
</dbReference>
<evidence type="ECO:0000256" key="10">
    <source>
        <dbReference type="PIRSR" id="PIRSR038186-2"/>
    </source>
</evidence>
<evidence type="ECO:0000259" key="11">
    <source>
        <dbReference type="Pfam" id="PF05770"/>
    </source>
</evidence>
<dbReference type="SUPFAM" id="SSF56059">
    <property type="entry name" value="Glutathione synthetase ATP-binding domain-like"/>
    <property type="match status" value="1"/>
</dbReference>
<dbReference type="Pfam" id="PF05770">
    <property type="entry name" value="Ins134_P3_kin"/>
    <property type="match status" value="1"/>
</dbReference>
<protein>
    <recommendedName>
        <fullName evidence="8">Inositol-tetrakisphosphate 1-kinase</fullName>
        <ecNumber evidence="8">2.7.1.134</ecNumber>
    </recommendedName>
</protein>
<feature type="binding site" evidence="9">
    <location>
        <position position="204"/>
    </location>
    <ligand>
        <name>1D-myo-inositol 1,3,4-trisphosphate</name>
        <dbReference type="ChEBI" id="CHEBI:58414"/>
    </ligand>
</feature>
<reference evidence="13" key="2">
    <citation type="submission" date="2019-06" db="EMBL/GenBank/DDBJ databases">
        <title>Genomics analysis of Aphanomyces spp. identifies a new class of oomycete effector associated with host adaptation.</title>
        <authorList>
            <person name="Gaulin E."/>
        </authorList>
    </citation>
    <scope>NUCLEOTIDE SEQUENCE</scope>
    <source>
        <strain evidence="13">CBS 578.67</strain>
    </source>
</reference>
<dbReference type="Gene3D" id="3.30.470.20">
    <property type="entry name" value="ATP-grasp fold, B domain"/>
    <property type="match status" value="1"/>
</dbReference>
<keyword evidence="5 8" id="KW-0418">Kinase</keyword>
<organism evidence="14 15">
    <name type="scientific">Aphanomyces stellatus</name>
    <dbReference type="NCBI Taxonomy" id="120398"/>
    <lineage>
        <taxon>Eukaryota</taxon>
        <taxon>Sar</taxon>
        <taxon>Stramenopiles</taxon>
        <taxon>Oomycota</taxon>
        <taxon>Saprolegniomycetes</taxon>
        <taxon>Saprolegniales</taxon>
        <taxon>Verrucalvaceae</taxon>
        <taxon>Aphanomyces</taxon>
    </lineage>
</organism>
<sequence length="323" mass="36009">MAAPLPVLRVGVILPLKKTRNGRMQELLRSQELGIHFIHIDLETVQSVEDMVAACGRLDAILHKLAHDMVFEPLGDATAAKNMRIMHEYMKQYPNVPLIDPLDNVRVLTNREAVCQMLTDVPRSTFSIPLHAIVNSAESKAAFLARIKSGDFPLPVLAKSIEACGTDASHRMQVLSTTEDIQSMDPSVPILFQEFVNHGGRLFKGYVLGETILIAERNSLPDLHESTTIKVEFDTQRPFPTAAAFDQAAVAQPAQWTAPLEAQIRDIGCAIQAQAKLTLFGYDVIVSSKTRQLMVVDVNYFPSYKELESFDPLLRQHIRKLVQ</sequence>
<feature type="binding site" evidence="10">
    <location>
        <position position="297"/>
    </location>
    <ligand>
        <name>Mg(2+)</name>
        <dbReference type="ChEBI" id="CHEBI:18420"/>
        <label>2</label>
    </ligand>
</feature>
<feature type="binding site" evidence="10">
    <location>
        <position position="297"/>
    </location>
    <ligand>
        <name>Mg(2+)</name>
        <dbReference type="ChEBI" id="CHEBI:18420"/>
        <label>1</label>
    </ligand>
</feature>
<dbReference type="Pfam" id="PF17927">
    <property type="entry name" value="Ins134_P3_kin_N"/>
    <property type="match status" value="1"/>
</dbReference>
<dbReference type="PANTHER" id="PTHR14217:SF1">
    <property type="entry name" value="INOSITOL-TETRAKISPHOSPHATE 1-KINASE"/>
    <property type="match status" value="1"/>
</dbReference>
<feature type="binding site" evidence="9">
    <location>
        <position position="18"/>
    </location>
    <ligand>
        <name>1D-myo-inositol 1,3,4-trisphosphate</name>
        <dbReference type="ChEBI" id="CHEBI:58414"/>
    </ligand>
</feature>
<dbReference type="Proteomes" id="UP000332933">
    <property type="component" value="Unassembled WGS sequence"/>
</dbReference>
<evidence type="ECO:0000256" key="1">
    <source>
        <dbReference type="ARBA" id="ARBA00009601"/>
    </source>
</evidence>
<evidence type="ECO:0000256" key="9">
    <source>
        <dbReference type="PIRSR" id="PIRSR038186-1"/>
    </source>
</evidence>
<comment type="subunit">
    <text evidence="8">Monomer.</text>
</comment>
<feature type="binding site" evidence="9">
    <location>
        <position position="64"/>
    </location>
    <ligand>
        <name>1D-myo-inositol 1,3,4-trisphosphate</name>
        <dbReference type="ChEBI" id="CHEBI:58414"/>
    </ligand>
</feature>
<dbReference type="GO" id="GO:0047325">
    <property type="term" value="F:inositol-3,4,5,6-tetrakisphosphate 1-kinase activity"/>
    <property type="evidence" value="ECO:0007669"/>
    <property type="project" value="UniProtKB-EC"/>
</dbReference>
<feature type="binding site" evidence="9">
    <location>
        <position position="159"/>
    </location>
    <ligand>
        <name>ATP</name>
        <dbReference type="ChEBI" id="CHEBI:30616"/>
    </ligand>
</feature>
<keyword evidence="2 8" id="KW-0808">Transferase</keyword>